<evidence type="ECO:0000313" key="3">
    <source>
        <dbReference type="EMBL" id="GAA5510613.1"/>
    </source>
</evidence>
<dbReference type="PANTHER" id="PTHR47505:SF1">
    <property type="entry name" value="DNA UTILIZATION PROTEIN YHGH"/>
    <property type="match status" value="1"/>
</dbReference>
<dbReference type="Pfam" id="PF18912">
    <property type="entry name" value="DZR_2"/>
    <property type="match status" value="1"/>
</dbReference>
<dbReference type="RefSeq" id="WP_345688677.1">
    <property type="nucleotide sequence ID" value="NZ_BAABRO010000025.1"/>
</dbReference>
<dbReference type="InterPro" id="IPR044005">
    <property type="entry name" value="DZR_2"/>
</dbReference>
<dbReference type="InterPro" id="IPR029057">
    <property type="entry name" value="PRTase-like"/>
</dbReference>
<evidence type="ECO:0000259" key="2">
    <source>
        <dbReference type="Pfam" id="PF18912"/>
    </source>
</evidence>
<name>A0ABP9VZT3_9BACT</name>
<protein>
    <recommendedName>
        <fullName evidence="2">Double zinc ribbon domain-containing protein</fullName>
    </recommendedName>
</protein>
<evidence type="ECO:0000256" key="1">
    <source>
        <dbReference type="ARBA" id="ARBA00008007"/>
    </source>
</evidence>
<dbReference type="CDD" id="cd06223">
    <property type="entry name" value="PRTases_typeI"/>
    <property type="match status" value="1"/>
</dbReference>
<dbReference type="InterPro" id="IPR000836">
    <property type="entry name" value="PRTase_dom"/>
</dbReference>
<gene>
    <name evidence="3" type="ORF">Rcae01_06123</name>
</gene>
<reference evidence="3 4" key="1">
    <citation type="submission" date="2024-02" db="EMBL/GenBank/DDBJ databases">
        <title>Rhodopirellula caenicola NBRC 110016.</title>
        <authorList>
            <person name="Ichikawa N."/>
            <person name="Katano-Makiyama Y."/>
            <person name="Hidaka K."/>
        </authorList>
    </citation>
    <scope>NUCLEOTIDE SEQUENCE [LARGE SCALE GENOMIC DNA]</scope>
    <source>
        <strain evidence="3 4">NBRC 110016</strain>
    </source>
</reference>
<proteinExistence type="inferred from homology"/>
<feature type="domain" description="Double zinc ribbon" evidence="2">
    <location>
        <begin position="30"/>
        <end position="81"/>
    </location>
</feature>
<organism evidence="3 4">
    <name type="scientific">Novipirellula caenicola</name>
    <dbReference type="NCBI Taxonomy" id="1536901"/>
    <lineage>
        <taxon>Bacteria</taxon>
        <taxon>Pseudomonadati</taxon>
        <taxon>Planctomycetota</taxon>
        <taxon>Planctomycetia</taxon>
        <taxon>Pirellulales</taxon>
        <taxon>Pirellulaceae</taxon>
        <taxon>Novipirellula</taxon>
    </lineage>
</organism>
<comment type="caution">
    <text evidence="3">The sequence shown here is derived from an EMBL/GenBank/DDBJ whole genome shotgun (WGS) entry which is preliminary data.</text>
</comment>
<keyword evidence="4" id="KW-1185">Reference proteome</keyword>
<accession>A0ABP9VZT3</accession>
<dbReference type="SUPFAM" id="SSF53271">
    <property type="entry name" value="PRTase-like"/>
    <property type="match status" value="1"/>
</dbReference>
<dbReference type="PANTHER" id="PTHR47505">
    <property type="entry name" value="DNA UTILIZATION PROTEIN YHGH"/>
    <property type="match status" value="1"/>
</dbReference>
<dbReference type="Proteomes" id="UP001416858">
    <property type="component" value="Unassembled WGS sequence"/>
</dbReference>
<dbReference type="EMBL" id="BAABRO010000025">
    <property type="protein sequence ID" value="GAA5510613.1"/>
    <property type="molecule type" value="Genomic_DNA"/>
</dbReference>
<dbReference type="InterPro" id="IPR051910">
    <property type="entry name" value="ComF/GntX_DNA_util-trans"/>
</dbReference>
<sequence>MSTLLAGTITKFRLVGDAVRTGAVSAKNAILDLAFPPACRLCSRLVLPQHDFCQSCLSGLTVSEAEMRSGCRHCGFPLGRQARQAELIENLEFAEPETAGADSEPHATGSQRCPQCKEKTFQFDRVVAMWRYHGLVCDAVVAAKYVSQSPLADALGRRLGDVLAVQLADDPPTLVTFVPSYFTRQWSRGGIGVRTIAAAAASTLGIPCVPLLRASRQIAKQAWLENEERVDNVRDAFEIRKRYGVLRSPDLTNQHILLVDDVFTTGATSNEVSGVLHQGGAPKVTVGVVARAVRAE</sequence>
<comment type="similarity">
    <text evidence="1">Belongs to the ComF/GntX family.</text>
</comment>
<evidence type="ECO:0000313" key="4">
    <source>
        <dbReference type="Proteomes" id="UP001416858"/>
    </source>
</evidence>
<dbReference type="Gene3D" id="3.40.50.2020">
    <property type="match status" value="1"/>
</dbReference>